<dbReference type="GO" id="GO:0051603">
    <property type="term" value="P:proteolysis involved in protein catabolic process"/>
    <property type="evidence" value="ECO:0007669"/>
    <property type="project" value="TreeGrafter"/>
</dbReference>
<dbReference type="RefSeq" id="WP_237559181.1">
    <property type="nucleotide sequence ID" value="NZ_CCEJ010000001.1"/>
</dbReference>
<dbReference type="STRING" id="1437425.CSEC_0025"/>
<keyword evidence="10" id="KW-1185">Reference proteome</keyword>
<gene>
    <name evidence="9" type="ORF">CSEC_0025</name>
</gene>
<evidence type="ECO:0000313" key="9">
    <source>
        <dbReference type="EMBL" id="CDR32869.1"/>
    </source>
</evidence>
<dbReference type="Pfam" id="PF01435">
    <property type="entry name" value="Peptidase_M48"/>
    <property type="match status" value="1"/>
</dbReference>
<keyword evidence="1 6" id="KW-0645">Protease</keyword>
<reference evidence="9" key="1">
    <citation type="submission" date="2013-12" db="EMBL/GenBank/DDBJ databases">
        <authorList>
            <person name="Linke B."/>
        </authorList>
    </citation>
    <scope>NUCLEOTIDE SEQUENCE [LARGE SCALE GENOMIC DNA]</scope>
    <source>
        <strain evidence="9">CRIB-18</strain>
    </source>
</reference>
<feature type="domain" description="Peptidase M48" evidence="8">
    <location>
        <begin position="118"/>
        <end position="303"/>
    </location>
</feature>
<evidence type="ECO:0000256" key="7">
    <source>
        <dbReference type="SAM" id="MobiDB-lite"/>
    </source>
</evidence>
<proteinExistence type="inferred from homology"/>
<protein>
    <submittedName>
        <fullName evidence="9">Metalloprotease</fullName>
    </submittedName>
</protein>
<evidence type="ECO:0000256" key="5">
    <source>
        <dbReference type="ARBA" id="ARBA00023049"/>
    </source>
</evidence>
<comment type="cofactor">
    <cofactor evidence="6">
        <name>Zn(2+)</name>
        <dbReference type="ChEBI" id="CHEBI:29105"/>
    </cofactor>
    <text evidence="6">Binds 1 zinc ion per subunit.</text>
</comment>
<dbReference type="InterPro" id="IPR001915">
    <property type="entry name" value="Peptidase_M48"/>
</dbReference>
<dbReference type="MEROPS" id="M48.019"/>
<keyword evidence="5 6" id="KW-0482">Metalloprotease</keyword>
<sequence>MGLFDPSGNRDPYRNRNPYSYSNQDPYADQDPYSRGRGGGQGPYGGSPGSGLKWRLIMAFGIAIVGLFMYWSQVQENPVTGEKQHVSLSPDQEISLGLQSAPQMAYEMGGELPESDPRAQQVSKVGQYLVQHSIAKNSPWQFKFHLLADDQTVNAFALPGGQIFITLGLYKKLQNEAELAGVLGHEMGHVIERHTAEQLATKQLGQFLTIAFGTGVGGSGGSMDPTQIARMVDQIIQLRYSRQDESEADIWGLKLLAQGGFDPKSLIKVMQVLKESSGGGSGQVPEIFQTHPDPDLRIEQIKEYLKTHPLLTEKTAEKNNEKMQLEGAW</sequence>
<reference evidence="9" key="2">
    <citation type="submission" date="2014-09" db="EMBL/GenBank/DDBJ databases">
        <title>Criblamydia sequanensis harbors a mega-plasmid encoding arsenite resistance.</title>
        <authorList>
            <person name="Bertelli C."/>
            <person name="Goesmann A."/>
            <person name="Greub G."/>
        </authorList>
    </citation>
    <scope>NUCLEOTIDE SEQUENCE [LARGE SCALE GENOMIC DNA]</scope>
    <source>
        <strain evidence="9">CRIB-18</strain>
    </source>
</reference>
<dbReference type="Proteomes" id="UP000031552">
    <property type="component" value="Unassembled WGS sequence"/>
</dbReference>
<accession>A0A090DV28</accession>
<dbReference type="GO" id="GO:0046872">
    <property type="term" value="F:metal ion binding"/>
    <property type="evidence" value="ECO:0007669"/>
    <property type="project" value="UniProtKB-KW"/>
</dbReference>
<organism evidence="9 10">
    <name type="scientific">Candidatus Criblamydia sequanensis CRIB-18</name>
    <dbReference type="NCBI Taxonomy" id="1437425"/>
    <lineage>
        <taxon>Bacteria</taxon>
        <taxon>Pseudomonadati</taxon>
        <taxon>Chlamydiota</taxon>
        <taxon>Chlamydiia</taxon>
        <taxon>Parachlamydiales</taxon>
        <taxon>Candidatus Criblamydiaceae</taxon>
        <taxon>Candidatus Criblamydia</taxon>
    </lineage>
</organism>
<evidence type="ECO:0000256" key="6">
    <source>
        <dbReference type="RuleBase" id="RU003983"/>
    </source>
</evidence>
<evidence type="ECO:0000259" key="8">
    <source>
        <dbReference type="Pfam" id="PF01435"/>
    </source>
</evidence>
<name>A0A090DV28_9BACT</name>
<dbReference type="eggNOG" id="COG4783">
    <property type="taxonomic scope" value="Bacteria"/>
</dbReference>
<dbReference type="GO" id="GO:0016020">
    <property type="term" value="C:membrane"/>
    <property type="evidence" value="ECO:0007669"/>
    <property type="project" value="TreeGrafter"/>
</dbReference>
<dbReference type="PANTHER" id="PTHR22726">
    <property type="entry name" value="METALLOENDOPEPTIDASE OMA1"/>
    <property type="match status" value="1"/>
</dbReference>
<dbReference type="GO" id="GO:0004222">
    <property type="term" value="F:metalloendopeptidase activity"/>
    <property type="evidence" value="ECO:0007669"/>
    <property type="project" value="InterPro"/>
</dbReference>
<comment type="similarity">
    <text evidence="6">Belongs to the peptidase M48 family.</text>
</comment>
<keyword evidence="4 6" id="KW-0862">Zinc</keyword>
<feature type="compositionally biased region" description="Gly residues" evidence="7">
    <location>
        <begin position="36"/>
        <end position="46"/>
    </location>
</feature>
<feature type="region of interest" description="Disordered" evidence="7">
    <location>
        <begin position="1"/>
        <end position="46"/>
    </location>
</feature>
<evidence type="ECO:0000256" key="3">
    <source>
        <dbReference type="ARBA" id="ARBA00022801"/>
    </source>
</evidence>
<evidence type="ECO:0000256" key="2">
    <source>
        <dbReference type="ARBA" id="ARBA00022723"/>
    </source>
</evidence>
<evidence type="ECO:0000256" key="4">
    <source>
        <dbReference type="ARBA" id="ARBA00022833"/>
    </source>
</evidence>
<keyword evidence="2" id="KW-0479">Metal-binding</keyword>
<keyword evidence="3 6" id="KW-0378">Hydrolase</keyword>
<dbReference type="InterPro" id="IPR051156">
    <property type="entry name" value="Mito/Outer_Membr_Metalloprot"/>
</dbReference>
<dbReference type="AlphaFoldDB" id="A0A090DV28"/>
<dbReference type="CDD" id="cd07324">
    <property type="entry name" value="M48C_Oma1-like"/>
    <property type="match status" value="1"/>
</dbReference>
<evidence type="ECO:0000256" key="1">
    <source>
        <dbReference type="ARBA" id="ARBA00022670"/>
    </source>
</evidence>
<dbReference type="PANTHER" id="PTHR22726:SF1">
    <property type="entry name" value="METALLOENDOPEPTIDASE OMA1, MITOCHONDRIAL"/>
    <property type="match status" value="1"/>
</dbReference>
<dbReference type="EMBL" id="CCEJ010000001">
    <property type="protein sequence ID" value="CDR32869.1"/>
    <property type="molecule type" value="Genomic_DNA"/>
</dbReference>
<evidence type="ECO:0000313" key="10">
    <source>
        <dbReference type="Proteomes" id="UP000031552"/>
    </source>
</evidence>
<dbReference type="Gene3D" id="3.30.2010.10">
    <property type="entry name" value="Metalloproteases ('zincins'), catalytic domain"/>
    <property type="match status" value="1"/>
</dbReference>
<comment type="caution">
    <text evidence="9">The sequence shown here is derived from an EMBL/GenBank/DDBJ whole genome shotgun (WGS) entry which is preliminary data.</text>
</comment>